<keyword evidence="3" id="KW-0010">Activator</keyword>
<dbReference type="InterPro" id="IPR036634">
    <property type="entry name" value="PRD_sf"/>
</dbReference>
<proteinExistence type="predicted"/>
<dbReference type="Proteomes" id="UP000051302">
    <property type="component" value="Unassembled WGS sequence"/>
</dbReference>
<dbReference type="PROSITE" id="PS51094">
    <property type="entry name" value="PTS_EIIA_TYPE_2"/>
    <property type="match status" value="1"/>
</dbReference>
<dbReference type="Pfam" id="PF05043">
    <property type="entry name" value="Mga"/>
    <property type="match status" value="1"/>
</dbReference>
<dbReference type="Pfam" id="PF00874">
    <property type="entry name" value="PRD"/>
    <property type="match status" value="2"/>
</dbReference>
<dbReference type="InterPro" id="IPR016152">
    <property type="entry name" value="PTrfase/Anion_transptr"/>
</dbReference>
<accession>A0A0R1WE39</accession>
<reference evidence="7 8" key="1">
    <citation type="journal article" date="2015" name="Genome Announc.">
        <title>Expanding the biotechnology potential of lactobacilli through comparative genomics of 213 strains and associated genera.</title>
        <authorList>
            <person name="Sun Z."/>
            <person name="Harris H.M."/>
            <person name="McCann A."/>
            <person name="Guo C."/>
            <person name="Argimon S."/>
            <person name="Zhang W."/>
            <person name="Yang X."/>
            <person name="Jeffery I.B."/>
            <person name="Cooney J.C."/>
            <person name="Kagawa T.F."/>
            <person name="Liu W."/>
            <person name="Song Y."/>
            <person name="Salvetti E."/>
            <person name="Wrobel A."/>
            <person name="Rasinkangas P."/>
            <person name="Parkhill J."/>
            <person name="Rea M.C."/>
            <person name="O'Sullivan O."/>
            <person name="Ritari J."/>
            <person name="Douillard F.P."/>
            <person name="Paul Ross R."/>
            <person name="Yang R."/>
            <person name="Briner A.E."/>
            <person name="Felis G.E."/>
            <person name="de Vos W.M."/>
            <person name="Barrangou R."/>
            <person name="Klaenhammer T.R."/>
            <person name="Caufield P.W."/>
            <person name="Cui Y."/>
            <person name="Zhang H."/>
            <person name="O'Toole P.W."/>
        </authorList>
    </citation>
    <scope>NUCLEOTIDE SEQUENCE [LARGE SCALE GENOMIC DNA]</scope>
    <source>
        <strain evidence="7 8">DSM 16982</strain>
    </source>
</reference>
<dbReference type="Gene3D" id="1.10.10.10">
    <property type="entry name" value="Winged helix-like DNA-binding domain superfamily/Winged helix DNA-binding domain"/>
    <property type="match status" value="1"/>
</dbReference>
<dbReference type="SUPFAM" id="SSF55804">
    <property type="entry name" value="Phoshotransferase/anion transport protein"/>
    <property type="match status" value="1"/>
</dbReference>
<dbReference type="InterPro" id="IPR011608">
    <property type="entry name" value="PRD"/>
</dbReference>
<dbReference type="Pfam" id="PF00359">
    <property type="entry name" value="PTS_EIIA_2"/>
    <property type="match status" value="1"/>
</dbReference>
<evidence type="ECO:0000256" key="1">
    <source>
        <dbReference type="ARBA" id="ARBA00022737"/>
    </source>
</evidence>
<dbReference type="AlphaFoldDB" id="A0A0R1WE39"/>
<dbReference type="SUPFAM" id="SSF63520">
    <property type="entry name" value="PTS-regulatory domain, PRD"/>
    <property type="match status" value="2"/>
</dbReference>
<dbReference type="PANTHER" id="PTHR30185">
    <property type="entry name" value="CRYPTIC BETA-GLUCOSIDE BGL OPERON ANTITERMINATOR"/>
    <property type="match status" value="1"/>
</dbReference>
<keyword evidence="2" id="KW-0805">Transcription regulation</keyword>
<evidence type="ECO:0000256" key="2">
    <source>
        <dbReference type="ARBA" id="ARBA00023015"/>
    </source>
</evidence>
<dbReference type="InterPro" id="IPR036388">
    <property type="entry name" value="WH-like_DNA-bd_sf"/>
</dbReference>
<dbReference type="PATRIC" id="fig|1423774.3.peg.914"/>
<feature type="domain" description="PTS EIIA type-2" evidence="5">
    <location>
        <begin position="470"/>
        <end position="611"/>
    </location>
</feature>
<keyword evidence="1" id="KW-0677">Repeat</keyword>
<dbReference type="PROSITE" id="PS51372">
    <property type="entry name" value="PRD_2"/>
    <property type="match status" value="2"/>
</dbReference>
<keyword evidence="8" id="KW-1185">Reference proteome</keyword>
<keyword evidence="4" id="KW-0804">Transcription</keyword>
<dbReference type="InterPro" id="IPR002178">
    <property type="entry name" value="PTS_EIIA_type-2_dom"/>
</dbReference>
<evidence type="ECO:0000256" key="4">
    <source>
        <dbReference type="ARBA" id="ARBA00023163"/>
    </source>
</evidence>
<dbReference type="STRING" id="1423774.FD31_GL000879"/>
<dbReference type="InterPro" id="IPR007737">
    <property type="entry name" value="Mga_HTH"/>
</dbReference>
<evidence type="ECO:0000313" key="8">
    <source>
        <dbReference type="Proteomes" id="UP000051302"/>
    </source>
</evidence>
<feature type="domain" description="PRD" evidence="6">
    <location>
        <begin position="154"/>
        <end position="258"/>
    </location>
</feature>
<organism evidence="7 8">
    <name type="scientific">Companilactobacillus nantensis DSM 16982</name>
    <dbReference type="NCBI Taxonomy" id="1423774"/>
    <lineage>
        <taxon>Bacteria</taxon>
        <taxon>Bacillati</taxon>
        <taxon>Bacillota</taxon>
        <taxon>Bacilli</taxon>
        <taxon>Lactobacillales</taxon>
        <taxon>Lactobacillaceae</taxon>
        <taxon>Companilactobacillus</taxon>
    </lineage>
</organism>
<evidence type="ECO:0000256" key="3">
    <source>
        <dbReference type="ARBA" id="ARBA00023159"/>
    </source>
</evidence>
<evidence type="ECO:0000313" key="7">
    <source>
        <dbReference type="EMBL" id="KRM15781.1"/>
    </source>
</evidence>
<gene>
    <name evidence="7" type="ORF">FD31_GL000879</name>
</gene>
<protein>
    <submittedName>
        <fullName evidence="7">Uncharacterized protein</fullName>
    </submittedName>
</protein>
<dbReference type="GO" id="GO:0006355">
    <property type="term" value="P:regulation of DNA-templated transcription"/>
    <property type="evidence" value="ECO:0007669"/>
    <property type="project" value="InterPro"/>
</dbReference>
<dbReference type="PANTHER" id="PTHR30185:SF12">
    <property type="entry name" value="TRANSCRIPTIONAL REGULATOR MANR"/>
    <property type="match status" value="1"/>
</dbReference>
<dbReference type="Gene3D" id="1.10.1790.10">
    <property type="entry name" value="PRD domain"/>
    <property type="match status" value="2"/>
</dbReference>
<dbReference type="InterPro" id="IPR013196">
    <property type="entry name" value="HTH_11"/>
</dbReference>
<dbReference type="InterPro" id="IPR050661">
    <property type="entry name" value="BglG_antiterminators"/>
</dbReference>
<evidence type="ECO:0000259" key="6">
    <source>
        <dbReference type="PROSITE" id="PS51372"/>
    </source>
</evidence>
<dbReference type="Gene3D" id="3.40.930.10">
    <property type="entry name" value="Mannitol-specific EII, Chain A"/>
    <property type="match status" value="1"/>
</dbReference>
<dbReference type="EMBL" id="AZFV01000019">
    <property type="protein sequence ID" value="KRM15781.1"/>
    <property type="molecule type" value="Genomic_DNA"/>
</dbReference>
<sequence length="614" mass="71086">MNVSDRTISSDIKDLNAIGKCNGYEIKTVRKKGYLLQVTDQEKFTKYLHQITNSNASLTDIRQRILNLEIILLLAGDFITLKDLSQKFHVSVSTVKDDLKRANQFFKEKKLQIVGKPHYGIYVQGKESNKRQAIIDLFRMQLSAPVMTPEYTTFTQMIKEDELRKVIQTSLEKNNLVINDLLLKNVIEHVRLLIFRLLKKNYISISDYDINLKGDVKAEALVRDIVNYIENTYNLEIPDFEITYLKTQMIGKLSYVEVEEEAHLKKMIDQALKTVDETYRTEFRADKELQDFLLIHVATLFKRLSTNHQLTNPLIDDVYVKYANVINASLDFMNYLNKDLTYKLSKDELGYVAIYFAASLERQKLMEMENYQDIVVLTQDGRGAGYLLETGISRLFPKAKIKTISMNQVNKVDKKDDLVISTICIPDDTFDIPIIQIDPILSNDNLNKVEKSVRLLNENPYRFVDETQSVLRLFSSTNFNLSFETDYLDILKKRGLKLEQNGQAKIGYKDSVFERELKISTVYDAGIAGPHPMTNVANQEIIDVTILKEPIEYQNKKVQIIFLINIGQGHLTLHQEISRMMIELMKDSDLRNSIIRVKNYKEFIYKITTAIKRS</sequence>
<name>A0A0R1WE39_9LACO</name>
<dbReference type="Pfam" id="PF08279">
    <property type="entry name" value="HTH_11"/>
    <property type="match status" value="1"/>
</dbReference>
<evidence type="ECO:0000259" key="5">
    <source>
        <dbReference type="PROSITE" id="PS51094"/>
    </source>
</evidence>
<feature type="domain" description="PRD" evidence="6">
    <location>
        <begin position="259"/>
        <end position="366"/>
    </location>
</feature>
<comment type="caution">
    <text evidence="7">The sequence shown here is derived from an EMBL/GenBank/DDBJ whole genome shotgun (WGS) entry which is preliminary data.</text>
</comment>